<keyword evidence="3" id="KW-1185">Reference proteome</keyword>
<accession>A0A9J6G8P1</accession>
<protein>
    <recommendedName>
        <fullName evidence="1">HAT C-terminal dimerisation domain-containing protein</fullName>
    </recommendedName>
</protein>
<gene>
    <name evidence="2" type="ORF">HPB48_021965</name>
</gene>
<reference evidence="2 3" key="1">
    <citation type="journal article" date="2020" name="Cell">
        <title>Large-Scale Comparative Analyses of Tick Genomes Elucidate Their Genetic Diversity and Vector Capacities.</title>
        <authorList>
            <consortium name="Tick Genome and Microbiome Consortium (TIGMIC)"/>
            <person name="Jia N."/>
            <person name="Wang J."/>
            <person name="Shi W."/>
            <person name="Du L."/>
            <person name="Sun Y."/>
            <person name="Zhan W."/>
            <person name="Jiang J.F."/>
            <person name="Wang Q."/>
            <person name="Zhang B."/>
            <person name="Ji P."/>
            <person name="Bell-Sakyi L."/>
            <person name="Cui X.M."/>
            <person name="Yuan T.T."/>
            <person name="Jiang B.G."/>
            <person name="Yang W.F."/>
            <person name="Lam T.T."/>
            <person name="Chang Q.C."/>
            <person name="Ding S.J."/>
            <person name="Wang X.J."/>
            <person name="Zhu J.G."/>
            <person name="Ruan X.D."/>
            <person name="Zhao L."/>
            <person name="Wei J.T."/>
            <person name="Ye R.Z."/>
            <person name="Que T.C."/>
            <person name="Du C.H."/>
            <person name="Zhou Y.H."/>
            <person name="Cheng J.X."/>
            <person name="Dai P.F."/>
            <person name="Guo W.B."/>
            <person name="Han X.H."/>
            <person name="Huang E.J."/>
            <person name="Li L.F."/>
            <person name="Wei W."/>
            <person name="Gao Y.C."/>
            <person name="Liu J.Z."/>
            <person name="Shao H.Z."/>
            <person name="Wang X."/>
            <person name="Wang C.C."/>
            <person name="Yang T.C."/>
            <person name="Huo Q.B."/>
            <person name="Li W."/>
            <person name="Chen H.Y."/>
            <person name="Chen S.E."/>
            <person name="Zhou L.G."/>
            <person name="Ni X.B."/>
            <person name="Tian J.H."/>
            <person name="Sheng Y."/>
            <person name="Liu T."/>
            <person name="Pan Y.S."/>
            <person name="Xia L.Y."/>
            <person name="Li J."/>
            <person name="Zhao F."/>
            <person name="Cao W.C."/>
        </authorList>
    </citation>
    <scope>NUCLEOTIDE SEQUENCE [LARGE SCALE GENOMIC DNA]</scope>
    <source>
        <strain evidence="2">HaeL-2018</strain>
    </source>
</reference>
<dbReference type="OMA" id="NXIENID"/>
<dbReference type="GO" id="GO:0046983">
    <property type="term" value="F:protein dimerization activity"/>
    <property type="evidence" value="ECO:0007669"/>
    <property type="project" value="InterPro"/>
</dbReference>
<proteinExistence type="predicted"/>
<dbReference type="InterPro" id="IPR008906">
    <property type="entry name" value="HATC_C_dom"/>
</dbReference>
<evidence type="ECO:0000313" key="2">
    <source>
        <dbReference type="EMBL" id="KAH9371669.1"/>
    </source>
</evidence>
<comment type="caution">
    <text evidence="2">The sequence shown here is derived from an EMBL/GenBank/DDBJ whole genome shotgun (WGS) entry which is preliminary data.</text>
</comment>
<dbReference type="SUPFAM" id="SSF53098">
    <property type="entry name" value="Ribonuclease H-like"/>
    <property type="match status" value="1"/>
</dbReference>
<evidence type="ECO:0000313" key="3">
    <source>
        <dbReference type="Proteomes" id="UP000821853"/>
    </source>
</evidence>
<dbReference type="VEuPathDB" id="VectorBase:HLOH_049873"/>
<dbReference type="Pfam" id="PF05699">
    <property type="entry name" value="Dimer_Tnp_hAT"/>
    <property type="match status" value="1"/>
</dbReference>
<name>A0A9J6G8P1_HAELO</name>
<feature type="domain" description="HAT C-terminal dimerisation" evidence="1">
    <location>
        <begin position="160"/>
        <end position="223"/>
    </location>
</feature>
<dbReference type="AlphaFoldDB" id="A0A9J6G8P1"/>
<sequence length="250" mass="28765">MCSTRGLRQCYRSILDLYMKAEYLQKTDISSVQYRDPKNFMPLQEIYLGGSLHGTRKRREQAKSRRNQSIRTRCLNFLIGSAHQIYKRFPFQKCGAIKQLSDIAPKSVISKQVGSLGPLACKFPNLVDEAEMNDLDREWRLLRNTDLTGAPEDLRDFWLHVGNLKKGDETQMFPTSTTLIQKLLCLPHSSAAAERVFSRINNMKTKERSSVNTKSLVGLLHAKRQISRSPCYKLPVKKSHMDLFNTSMYM</sequence>
<organism evidence="2 3">
    <name type="scientific">Haemaphysalis longicornis</name>
    <name type="common">Bush tick</name>
    <dbReference type="NCBI Taxonomy" id="44386"/>
    <lineage>
        <taxon>Eukaryota</taxon>
        <taxon>Metazoa</taxon>
        <taxon>Ecdysozoa</taxon>
        <taxon>Arthropoda</taxon>
        <taxon>Chelicerata</taxon>
        <taxon>Arachnida</taxon>
        <taxon>Acari</taxon>
        <taxon>Parasitiformes</taxon>
        <taxon>Ixodida</taxon>
        <taxon>Ixodoidea</taxon>
        <taxon>Ixodidae</taxon>
        <taxon>Haemaphysalinae</taxon>
        <taxon>Haemaphysalis</taxon>
    </lineage>
</organism>
<dbReference type="EMBL" id="JABSTR010000005">
    <property type="protein sequence ID" value="KAH9371669.1"/>
    <property type="molecule type" value="Genomic_DNA"/>
</dbReference>
<dbReference type="Proteomes" id="UP000821853">
    <property type="component" value="Chromosome 3"/>
</dbReference>
<evidence type="ECO:0000259" key="1">
    <source>
        <dbReference type="Pfam" id="PF05699"/>
    </source>
</evidence>
<dbReference type="OrthoDB" id="6511440at2759"/>
<dbReference type="InterPro" id="IPR012337">
    <property type="entry name" value="RNaseH-like_sf"/>
</dbReference>